<keyword evidence="1" id="KW-1133">Transmembrane helix</keyword>
<feature type="transmembrane region" description="Helical" evidence="1">
    <location>
        <begin position="218"/>
        <end position="239"/>
    </location>
</feature>
<accession>A0A7C9IQU7</accession>
<feature type="transmembrane region" description="Helical" evidence="1">
    <location>
        <begin position="6"/>
        <end position="27"/>
    </location>
</feature>
<organism evidence="2 3">
    <name type="scientific">Kangsaoukella pontilimi</name>
    <dbReference type="NCBI Taxonomy" id="2691042"/>
    <lineage>
        <taxon>Bacteria</taxon>
        <taxon>Pseudomonadati</taxon>
        <taxon>Pseudomonadota</taxon>
        <taxon>Alphaproteobacteria</taxon>
        <taxon>Rhodobacterales</taxon>
        <taxon>Paracoccaceae</taxon>
        <taxon>Kangsaoukella</taxon>
    </lineage>
</organism>
<sequence length="260" mass="28536">MLENPWIAALMALFLWWFSTGAILFVVRRADGDGPDGHVWASLLSMPVLFAGVVGLMMSLETAGAPGAWIGFVSALAIWGWIELSFLSGLVTGPRRAPCPAEASGWTRFSSAVGTILYHELLLLVALVALWGISQGAETQVAFWTFAVLFFARISAKLNLYLGVPRVNLEFIPGPLAHLPSYFRIRKINWLFPISITALSFATACWLERLVVTGEVGFSLLAALTALATLEHWLMVLPLPDAKLWRWMLPQPKPNTTTAD</sequence>
<evidence type="ECO:0000256" key="1">
    <source>
        <dbReference type="SAM" id="Phobius"/>
    </source>
</evidence>
<dbReference type="NCBIfam" id="TIGR03055">
    <property type="entry name" value="photo_alph_chp2"/>
    <property type="match status" value="1"/>
</dbReference>
<keyword evidence="1" id="KW-0472">Membrane</keyword>
<evidence type="ECO:0000313" key="3">
    <source>
        <dbReference type="Proteomes" id="UP000480350"/>
    </source>
</evidence>
<feature type="transmembrane region" description="Helical" evidence="1">
    <location>
        <begin position="66"/>
        <end position="91"/>
    </location>
</feature>
<protein>
    <submittedName>
        <fullName evidence="2">DUF3623 family protein</fullName>
    </submittedName>
</protein>
<gene>
    <name evidence="2" type="ORF">GQ651_17835</name>
</gene>
<feature type="transmembrane region" description="Helical" evidence="1">
    <location>
        <begin position="39"/>
        <end position="60"/>
    </location>
</feature>
<dbReference type="EMBL" id="WUPT01000005">
    <property type="protein sequence ID" value="MXQ09710.1"/>
    <property type="molecule type" value="Genomic_DNA"/>
</dbReference>
<feature type="transmembrane region" description="Helical" evidence="1">
    <location>
        <begin position="139"/>
        <end position="156"/>
    </location>
</feature>
<dbReference type="RefSeq" id="WP_160765636.1">
    <property type="nucleotide sequence ID" value="NZ_WUPT01000005.1"/>
</dbReference>
<reference evidence="2 3" key="2">
    <citation type="submission" date="2020-03" db="EMBL/GenBank/DDBJ databases">
        <title>Kangsaoukella pontilimi gen. nov., sp. nov., a new member of the family Rhodobacteraceae isolated from a tidal mudflat.</title>
        <authorList>
            <person name="Kim I.S."/>
        </authorList>
    </citation>
    <scope>NUCLEOTIDE SEQUENCE [LARGE SCALE GENOMIC DNA]</scope>
    <source>
        <strain evidence="2 3">GH1-50</strain>
    </source>
</reference>
<reference evidence="2 3" key="1">
    <citation type="submission" date="2019-12" db="EMBL/GenBank/DDBJ databases">
        <authorList>
            <person name="Lee S.D."/>
        </authorList>
    </citation>
    <scope>NUCLEOTIDE SEQUENCE [LARGE SCALE GENOMIC DNA]</scope>
    <source>
        <strain evidence="2 3">GH1-50</strain>
    </source>
</reference>
<dbReference type="AlphaFoldDB" id="A0A7C9IQU7"/>
<dbReference type="InterPro" id="IPR017496">
    <property type="entry name" value="Photo_alph_chp2"/>
</dbReference>
<evidence type="ECO:0000313" key="2">
    <source>
        <dbReference type="EMBL" id="MXQ09710.1"/>
    </source>
</evidence>
<dbReference type="Pfam" id="PF12291">
    <property type="entry name" value="DUF3623"/>
    <property type="match status" value="1"/>
</dbReference>
<proteinExistence type="predicted"/>
<dbReference type="Proteomes" id="UP000480350">
    <property type="component" value="Unassembled WGS sequence"/>
</dbReference>
<feature type="transmembrane region" description="Helical" evidence="1">
    <location>
        <begin position="112"/>
        <end position="133"/>
    </location>
</feature>
<name>A0A7C9IQU7_9RHOB</name>
<keyword evidence="1" id="KW-0812">Transmembrane</keyword>
<comment type="caution">
    <text evidence="2">The sequence shown here is derived from an EMBL/GenBank/DDBJ whole genome shotgun (WGS) entry which is preliminary data.</text>
</comment>
<feature type="transmembrane region" description="Helical" evidence="1">
    <location>
        <begin position="190"/>
        <end position="212"/>
    </location>
</feature>
<keyword evidence="3" id="KW-1185">Reference proteome</keyword>